<dbReference type="FunFam" id="3.40.50.300:FF:000485">
    <property type="entry name" value="Dephospho-CoA kinase CAB5"/>
    <property type="match status" value="1"/>
</dbReference>
<dbReference type="GO" id="GO:0004140">
    <property type="term" value="F:dephospho-CoA kinase activity"/>
    <property type="evidence" value="ECO:0007669"/>
    <property type="project" value="InterPro"/>
</dbReference>
<dbReference type="PANTHER" id="PTHR10695:SF46">
    <property type="entry name" value="BIFUNCTIONAL COENZYME A SYNTHASE-RELATED"/>
    <property type="match status" value="1"/>
</dbReference>
<reference evidence="7" key="2">
    <citation type="submission" date="2020-10" db="UniProtKB">
        <authorList>
            <consortium name="WormBaseParasite"/>
        </authorList>
    </citation>
    <scope>IDENTIFICATION</scope>
</reference>
<reference evidence="6" key="1">
    <citation type="journal article" date="2013" name="Genetics">
        <title>The draft genome and transcriptome of Panagrellus redivivus are shaped by the harsh demands of a free-living lifestyle.</title>
        <authorList>
            <person name="Srinivasan J."/>
            <person name="Dillman A.R."/>
            <person name="Macchietto M.G."/>
            <person name="Heikkinen L."/>
            <person name="Lakso M."/>
            <person name="Fracchia K.M."/>
            <person name="Antoshechkin I."/>
            <person name="Mortazavi A."/>
            <person name="Wong G."/>
            <person name="Sternberg P.W."/>
        </authorList>
    </citation>
    <scope>NUCLEOTIDE SEQUENCE [LARGE SCALE GENOMIC DNA]</scope>
    <source>
        <strain evidence="6">MT8872</strain>
    </source>
</reference>
<dbReference type="GO" id="GO:0015937">
    <property type="term" value="P:coenzyme A biosynthetic process"/>
    <property type="evidence" value="ECO:0007669"/>
    <property type="project" value="InterPro"/>
</dbReference>
<sequence>MFIIGLTGGIATGKSTVVATLKQRGVAVVDADELARQVVEPGTSAHTKLREAFGDEFFDNEGRLKRDELAEVIFNDAEKRRKLNSITHPAVARAMLKAVLKLFLTGSRYVVLDIPLLFESGANKFVQKVLVVHCSDEAQVTRLMARDKISRSSAEAKIRSQMNIQTKIDRATHLIDNNGTKEATITQVHEFVDKMNASWIPFAVRFAIFFVVGITIGRLTQYVF</sequence>
<keyword evidence="5" id="KW-0812">Transmembrane</keyword>
<keyword evidence="5" id="KW-1133">Transmembrane helix</keyword>
<evidence type="ECO:0000256" key="4">
    <source>
        <dbReference type="ARBA" id="ARBA00044157"/>
    </source>
</evidence>
<dbReference type="WBParaSite" id="Pan_g22502.t1">
    <property type="protein sequence ID" value="Pan_g22502.t1"/>
    <property type="gene ID" value="Pan_g22502"/>
</dbReference>
<proteinExistence type="inferred from homology"/>
<evidence type="ECO:0000256" key="5">
    <source>
        <dbReference type="SAM" id="Phobius"/>
    </source>
</evidence>
<dbReference type="Gene3D" id="3.40.50.300">
    <property type="entry name" value="P-loop containing nucleotide triphosphate hydrolases"/>
    <property type="match status" value="1"/>
</dbReference>
<accession>A0A7E4VP63</accession>
<dbReference type="NCBIfam" id="TIGR00152">
    <property type="entry name" value="dephospho-CoA kinase"/>
    <property type="match status" value="1"/>
</dbReference>
<dbReference type="InterPro" id="IPR001977">
    <property type="entry name" value="Depp_CoAkinase"/>
</dbReference>
<organism evidence="6 7">
    <name type="scientific">Panagrellus redivivus</name>
    <name type="common">Microworm</name>
    <dbReference type="NCBI Taxonomy" id="6233"/>
    <lineage>
        <taxon>Eukaryota</taxon>
        <taxon>Metazoa</taxon>
        <taxon>Ecdysozoa</taxon>
        <taxon>Nematoda</taxon>
        <taxon>Chromadorea</taxon>
        <taxon>Rhabditida</taxon>
        <taxon>Tylenchina</taxon>
        <taxon>Panagrolaimomorpha</taxon>
        <taxon>Panagrolaimoidea</taxon>
        <taxon>Panagrolaimidae</taxon>
        <taxon>Panagrellus</taxon>
    </lineage>
</organism>
<dbReference type="Pfam" id="PF01121">
    <property type="entry name" value="CoaE"/>
    <property type="match status" value="1"/>
</dbReference>
<evidence type="ECO:0000313" key="7">
    <source>
        <dbReference type="WBParaSite" id="Pan_g22502.t1"/>
    </source>
</evidence>
<name>A0A7E4VP63_PANRE</name>
<keyword evidence="2" id="KW-0547">Nucleotide-binding</keyword>
<evidence type="ECO:0000256" key="1">
    <source>
        <dbReference type="ARBA" id="ARBA00009018"/>
    </source>
</evidence>
<dbReference type="GO" id="GO:0005524">
    <property type="term" value="F:ATP binding"/>
    <property type="evidence" value="ECO:0007669"/>
    <property type="project" value="UniProtKB-KW"/>
</dbReference>
<keyword evidence="3" id="KW-0067">ATP-binding</keyword>
<evidence type="ECO:0000256" key="3">
    <source>
        <dbReference type="ARBA" id="ARBA00022840"/>
    </source>
</evidence>
<keyword evidence="6" id="KW-1185">Reference proteome</keyword>
<dbReference type="PROSITE" id="PS51219">
    <property type="entry name" value="DPCK"/>
    <property type="match status" value="1"/>
</dbReference>
<protein>
    <recommendedName>
        <fullName evidence="4">Dephospho-CoA kinase domain-containing protein</fullName>
    </recommendedName>
</protein>
<keyword evidence="5" id="KW-0472">Membrane</keyword>
<dbReference type="GO" id="GO:0005737">
    <property type="term" value="C:cytoplasm"/>
    <property type="evidence" value="ECO:0007669"/>
    <property type="project" value="UniProtKB-ARBA"/>
</dbReference>
<dbReference type="AlphaFoldDB" id="A0A7E4VP63"/>
<dbReference type="InterPro" id="IPR027417">
    <property type="entry name" value="P-loop_NTPase"/>
</dbReference>
<evidence type="ECO:0000256" key="2">
    <source>
        <dbReference type="ARBA" id="ARBA00022741"/>
    </source>
</evidence>
<feature type="transmembrane region" description="Helical" evidence="5">
    <location>
        <begin position="199"/>
        <end position="219"/>
    </location>
</feature>
<evidence type="ECO:0000313" key="6">
    <source>
        <dbReference type="Proteomes" id="UP000492821"/>
    </source>
</evidence>
<dbReference type="SUPFAM" id="SSF52540">
    <property type="entry name" value="P-loop containing nucleoside triphosphate hydrolases"/>
    <property type="match status" value="1"/>
</dbReference>
<dbReference type="CDD" id="cd02022">
    <property type="entry name" value="DPCK"/>
    <property type="match status" value="1"/>
</dbReference>
<dbReference type="HAMAP" id="MF_00376">
    <property type="entry name" value="Dephospho_CoA_kinase"/>
    <property type="match status" value="1"/>
</dbReference>
<dbReference type="PANTHER" id="PTHR10695">
    <property type="entry name" value="DEPHOSPHO-COA KINASE-RELATED"/>
    <property type="match status" value="1"/>
</dbReference>
<comment type="similarity">
    <text evidence="1">Belongs to the CoaE family.</text>
</comment>
<dbReference type="Proteomes" id="UP000492821">
    <property type="component" value="Unassembled WGS sequence"/>
</dbReference>